<feature type="transmembrane region" description="Helical" evidence="8">
    <location>
        <begin position="81"/>
        <end position="100"/>
    </location>
</feature>
<dbReference type="OrthoDB" id="9764259at2"/>
<feature type="transmembrane region" description="Helical" evidence="8">
    <location>
        <begin position="106"/>
        <end position="127"/>
    </location>
</feature>
<dbReference type="InterPro" id="IPR005829">
    <property type="entry name" value="Sugar_transporter_CS"/>
</dbReference>
<accession>A0A6N8DQB2</accession>
<name>A0A6N8DQB2_RHOAC</name>
<gene>
    <name evidence="10" type="ORF">GJ654_08300</name>
</gene>
<dbReference type="GO" id="GO:0022857">
    <property type="term" value="F:transmembrane transporter activity"/>
    <property type="evidence" value="ECO:0007669"/>
    <property type="project" value="InterPro"/>
</dbReference>
<organism evidence="10 11">
    <name type="scientific">Rhodoblastus acidophilus</name>
    <name type="common">Rhodopseudomonas acidophila</name>
    <dbReference type="NCBI Taxonomy" id="1074"/>
    <lineage>
        <taxon>Bacteria</taxon>
        <taxon>Pseudomonadati</taxon>
        <taxon>Pseudomonadota</taxon>
        <taxon>Alphaproteobacteria</taxon>
        <taxon>Hyphomicrobiales</taxon>
        <taxon>Rhodoblastaceae</taxon>
        <taxon>Rhodoblastus</taxon>
    </lineage>
</organism>
<protein>
    <submittedName>
        <fullName evidence="10">MFS transporter</fullName>
    </submittedName>
</protein>
<dbReference type="InterPro" id="IPR036259">
    <property type="entry name" value="MFS_trans_sf"/>
</dbReference>
<feature type="transmembrane region" description="Helical" evidence="8">
    <location>
        <begin position="220"/>
        <end position="244"/>
    </location>
</feature>
<feature type="transmembrane region" description="Helical" evidence="8">
    <location>
        <begin position="378"/>
        <end position="399"/>
    </location>
</feature>
<evidence type="ECO:0000256" key="6">
    <source>
        <dbReference type="ARBA" id="ARBA00022989"/>
    </source>
</evidence>
<keyword evidence="4" id="KW-0813">Transport</keyword>
<dbReference type="SUPFAM" id="SSF103473">
    <property type="entry name" value="MFS general substrate transporter"/>
    <property type="match status" value="1"/>
</dbReference>
<feature type="transmembrane region" description="Helical" evidence="8">
    <location>
        <begin position="50"/>
        <end position="69"/>
    </location>
</feature>
<feature type="domain" description="Major facilitator superfamily (MFS) profile" evidence="9">
    <location>
        <begin position="10"/>
        <end position="403"/>
    </location>
</feature>
<proteinExistence type="inferred from homology"/>
<evidence type="ECO:0000259" key="9">
    <source>
        <dbReference type="PROSITE" id="PS50850"/>
    </source>
</evidence>
<dbReference type="PROSITE" id="PS50850">
    <property type="entry name" value="MFS"/>
    <property type="match status" value="1"/>
</dbReference>
<dbReference type="CDD" id="cd17388">
    <property type="entry name" value="MFS_TetA"/>
    <property type="match status" value="1"/>
</dbReference>
<evidence type="ECO:0000256" key="8">
    <source>
        <dbReference type="SAM" id="Phobius"/>
    </source>
</evidence>
<feature type="transmembrane region" description="Helical" evidence="8">
    <location>
        <begin position="167"/>
        <end position="187"/>
    </location>
</feature>
<comment type="similarity">
    <text evidence="3">Belongs to the major facilitator superfamily. TCR/Tet family.</text>
</comment>
<evidence type="ECO:0000256" key="2">
    <source>
        <dbReference type="ARBA" id="ARBA00004141"/>
    </source>
</evidence>
<sequence>MQSYKPGKAAFIFIFITAALDVIALGIIVPVLPKLIVSFRDGDFSAASRWVGYFGIAWAMAQFMCQPVLGALSDRFGRRPVVLLSNIGLGIDYLVMALAPSLTWLFIGRLASGAAAASFSTAQAYIADITPPEKRAAKFGLLGAVFGVGFTLGPAIGGWLGGIDLRLPFWAAAGFSLANAVYGYFVLPESLAPENRTKKFVWRSANVLGSLKFIGRDSGLALIVGAIFLSLLAHESLPSLFVLYTDYRYHWTPAETGLALAGVGIFQTIVAGGLVRHAVKRFGETPSAVAGLLFGVAGFIGFAVAPVGWAFLAAIPLIALWSLAAPAMQSMATRFVSVSEQGTLQGAVSSLRGVSGMIGPITFTQLLAFEIAKGQMPGMAFGLSALLLSFSFLVVVAMARRGAMKDVTAAAP</sequence>
<dbReference type="InterPro" id="IPR001958">
    <property type="entry name" value="Tet-R_TetA/multi-R_MdtG-like"/>
</dbReference>
<feature type="transmembrane region" description="Helical" evidence="8">
    <location>
        <begin position="256"/>
        <end position="275"/>
    </location>
</feature>
<keyword evidence="5 8" id="KW-0812">Transmembrane</keyword>
<comment type="function">
    <text evidence="1">Resistance to tetracycline by an active tetracycline efflux. This is an energy-dependent process that decreases the accumulation of the antibiotic in whole cells. This protein functions as a metal-tetracycline/H(+) antiporter.</text>
</comment>
<evidence type="ECO:0000256" key="4">
    <source>
        <dbReference type="ARBA" id="ARBA00022448"/>
    </source>
</evidence>
<dbReference type="AlphaFoldDB" id="A0A6N8DQB2"/>
<evidence type="ECO:0000256" key="1">
    <source>
        <dbReference type="ARBA" id="ARBA00003279"/>
    </source>
</evidence>
<feature type="transmembrane region" description="Helical" evidence="8">
    <location>
        <begin position="9"/>
        <end position="30"/>
    </location>
</feature>
<dbReference type="InterPro" id="IPR011701">
    <property type="entry name" value="MFS"/>
</dbReference>
<dbReference type="InterPro" id="IPR020846">
    <property type="entry name" value="MFS_dom"/>
</dbReference>
<evidence type="ECO:0000256" key="5">
    <source>
        <dbReference type="ARBA" id="ARBA00022692"/>
    </source>
</evidence>
<dbReference type="RefSeq" id="WP_155445684.1">
    <property type="nucleotide sequence ID" value="NZ_JAOQNR010000004.1"/>
</dbReference>
<reference evidence="10 11" key="1">
    <citation type="submission" date="2019-11" db="EMBL/GenBank/DDBJ databases">
        <title>Whole-genome sequence of a Rhodoblastus acidophilus DSM 142.</title>
        <authorList>
            <person name="Kyndt J.A."/>
            <person name="Meyer T.E."/>
        </authorList>
    </citation>
    <scope>NUCLEOTIDE SEQUENCE [LARGE SCALE GENOMIC DNA]</scope>
    <source>
        <strain evidence="10 11">DSM 142</strain>
    </source>
</reference>
<dbReference type="PROSITE" id="PS00216">
    <property type="entry name" value="SUGAR_TRANSPORT_1"/>
    <property type="match status" value="1"/>
</dbReference>
<evidence type="ECO:0000256" key="7">
    <source>
        <dbReference type="ARBA" id="ARBA00023136"/>
    </source>
</evidence>
<evidence type="ECO:0000256" key="3">
    <source>
        <dbReference type="ARBA" id="ARBA00007520"/>
    </source>
</evidence>
<feature type="transmembrane region" description="Helical" evidence="8">
    <location>
        <begin position="287"/>
        <end position="305"/>
    </location>
</feature>
<dbReference type="PANTHER" id="PTHR23504">
    <property type="entry name" value="MAJOR FACILITATOR SUPERFAMILY DOMAIN-CONTAINING PROTEIN 10"/>
    <property type="match status" value="1"/>
</dbReference>
<comment type="caution">
    <text evidence="10">The sequence shown here is derived from an EMBL/GenBank/DDBJ whole genome shotgun (WGS) entry which is preliminary data.</text>
</comment>
<comment type="subcellular location">
    <subcellularLocation>
        <location evidence="2">Membrane</location>
        <topology evidence="2">Multi-pass membrane protein</topology>
    </subcellularLocation>
</comment>
<evidence type="ECO:0000313" key="10">
    <source>
        <dbReference type="EMBL" id="MTV30994.1"/>
    </source>
</evidence>
<keyword evidence="7 8" id="KW-0472">Membrane</keyword>
<dbReference type="Pfam" id="PF07690">
    <property type="entry name" value="MFS_1"/>
    <property type="match status" value="1"/>
</dbReference>
<feature type="transmembrane region" description="Helical" evidence="8">
    <location>
        <begin position="139"/>
        <end position="161"/>
    </location>
</feature>
<dbReference type="EMBL" id="WNKS01000005">
    <property type="protein sequence ID" value="MTV30994.1"/>
    <property type="molecule type" value="Genomic_DNA"/>
</dbReference>
<dbReference type="Proteomes" id="UP000439113">
    <property type="component" value="Unassembled WGS sequence"/>
</dbReference>
<dbReference type="PANTHER" id="PTHR23504:SF15">
    <property type="entry name" value="MAJOR FACILITATOR SUPERFAMILY (MFS) PROFILE DOMAIN-CONTAINING PROTEIN"/>
    <property type="match status" value="1"/>
</dbReference>
<dbReference type="PRINTS" id="PR01035">
    <property type="entry name" value="TCRTETA"/>
</dbReference>
<evidence type="ECO:0000313" key="11">
    <source>
        <dbReference type="Proteomes" id="UP000439113"/>
    </source>
</evidence>
<dbReference type="Gene3D" id="1.20.1250.20">
    <property type="entry name" value="MFS general substrate transporter like domains"/>
    <property type="match status" value="1"/>
</dbReference>
<keyword evidence="6 8" id="KW-1133">Transmembrane helix</keyword>
<dbReference type="GO" id="GO:0016020">
    <property type="term" value="C:membrane"/>
    <property type="evidence" value="ECO:0007669"/>
    <property type="project" value="UniProtKB-SubCell"/>
</dbReference>